<gene>
    <name evidence="2" type="ORF">M421DRAFT_358496</name>
</gene>
<feature type="chain" id="PRO_5025434168" description="Secreted protein" evidence="1">
    <location>
        <begin position="30"/>
        <end position="85"/>
    </location>
</feature>
<proteinExistence type="predicted"/>
<feature type="signal peptide" evidence="1">
    <location>
        <begin position="1"/>
        <end position="29"/>
    </location>
</feature>
<sequence length="85" mass="9433">MKMYQICTGTVLVLARAVLICSVCLRNHASDTAGNAPLTDTCLSRARTLGRAHTVVWTFLRCWVARRQVDCLRFGVLARSFFGEG</sequence>
<name>A0A6A5RT70_9PLEO</name>
<accession>A0A6A5RT70</accession>
<dbReference type="AlphaFoldDB" id="A0A6A5RT70"/>
<reference evidence="2" key="1">
    <citation type="journal article" date="2020" name="Stud. Mycol.">
        <title>101 Dothideomycetes genomes: a test case for predicting lifestyles and emergence of pathogens.</title>
        <authorList>
            <person name="Haridas S."/>
            <person name="Albert R."/>
            <person name="Binder M."/>
            <person name="Bloem J."/>
            <person name="Labutti K."/>
            <person name="Salamov A."/>
            <person name="Andreopoulos B."/>
            <person name="Baker S."/>
            <person name="Barry K."/>
            <person name="Bills G."/>
            <person name="Bluhm B."/>
            <person name="Cannon C."/>
            <person name="Castanera R."/>
            <person name="Culley D."/>
            <person name="Daum C."/>
            <person name="Ezra D."/>
            <person name="Gonzalez J."/>
            <person name="Henrissat B."/>
            <person name="Kuo A."/>
            <person name="Liang C."/>
            <person name="Lipzen A."/>
            <person name="Lutzoni F."/>
            <person name="Magnuson J."/>
            <person name="Mondo S."/>
            <person name="Nolan M."/>
            <person name="Ohm R."/>
            <person name="Pangilinan J."/>
            <person name="Park H.-J."/>
            <person name="Ramirez L."/>
            <person name="Alfaro M."/>
            <person name="Sun H."/>
            <person name="Tritt A."/>
            <person name="Yoshinaga Y."/>
            <person name="Zwiers L.-H."/>
            <person name="Turgeon B."/>
            <person name="Goodwin S."/>
            <person name="Spatafora J."/>
            <person name="Crous P."/>
            <person name="Grigoriev I."/>
        </authorList>
    </citation>
    <scope>NUCLEOTIDE SEQUENCE</scope>
    <source>
        <strain evidence="2">CBS 183.55</strain>
    </source>
</reference>
<evidence type="ECO:0000313" key="2">
    <source>
        <dbReference type="EMBL" id="KAF1930769.1"/>
    </source>
</evidence>
<evidence type="ECO:0000256" key="1">
    <source>
        <dbReference type="SAM" id="SignalP"/>
    </source>
</evidence>
<protein>
    <recommendedName>
        <fullName evidence="4">Secreted protein</fullName>
    </recommendedName>
</protein>
<dbReference type="GeneID" id="54347297"/>
<organism evidence="2 3">
    <name type="scientific">Didymella exigua CBS 183.55</name>
    <dbReference type="NCBI Taxonomy" id="1150837"/>
    <lineage>
        <taxon>Eukaryota</taxon>
        <taxon>Fungi</taxon>
        <taxon>Dikarya</taxon>
        <taxon>Ascomycota</taxon>
        <taxon>Pezizomycotina</taxon>
        <taxon>Dothideomycetes</taxon>
        <taxon>Pleosporomycetidae</taxon>
        <taxon>Pleosporales</taxon>
        <taxon>Pleosporineae</taxon>
        <taxon>Didymellaceae</taxon>
        <taxon>Didymella</taxon>
    </lineage>
</organism>
<dbReference type="RefSeq" id="XP_033451017.1">
    <property type="nucleotide sequence ID" value="XM_033589649.1"/>
</dbReference>
<dbReference type="EMBL" id="ML978962">
    <property type="protein sequence ID" value="KAF1930769.1"/>
    <property type="molecule type" value="Genomic_DNA"/>
</dbReference>
<keyword evidence="1" id="KW-0732">Signal</keyword>
<evidence type="ECO:0008006" key="4">
    <source>
        <dbReference type="Google" id="ProtNLM"/>
    </source>
</evidence>
<keyword evidence="3" id="KW-1185">Reference proteome</keyword>
<dbReference type="Proteomes" id="UP000800082">
    <property type="component" value="Unassembled WGS sequence"/>
</dbReference>
<evidence type="ECO:0000313" key="3">
    <source>
        <dbReference type="Proteomes" id="UP000800082"/>
    </source>
</evidence>